<dbReference type="AlphaFoldDB" id="A0A9P5XPP5"/>
<accession>A0A9P5XPP5</accession>
<protein>
    <submittedName>
        <fullName evidence="2">Uncharacterized protein</fullName>
    </submittedName>
</protein>
<organism evidence="2 3">
    <name type="scientific">Collybia nuda</name>
    <dbReference type="NCBI Taxonomy" id="64659"/>
    <lineage>
        <taxon>Eukaryota</taxon>
        <taxon>Fungi</taxon>
        <taxon>Dikarya</taxon>
        <taxon>Basidiomycota</taxon>
        <taxon>Agaricomycotina</taxon>
        <taxon>Agaricomycetes</taxon>
        <taxon>Agaricomycetidae</taxon>
        <taxon>Agaricales</taxon>
        <taxon>Tricholomatineae</taxon>
        <taxon>Clitocybaceae</taxon>
        <taxon>Collybia</taxon>
    </lineage>
</organism>
<dbReference type="PANTHER" id="PTHR46579:SF1">
    <property type="entry name" value="F5_8 TYPE C DOMAIN-CONTAINING PROTEIN"/>
    <property type="match status" value="1"/>
</dbReference>
<dbReference type="OrthoDB" id="3269001at2759"/>
<keyword evidence="3" id="KW-1185">Reference proteome</keyword>
<dbReference type="PANTHER" id="PTHR46579">
    <property type="entry name" value="F5/8 TYPE C DOMAIN-CONTAINING PROTEIN-RELATED"/>
    <property type="match status" value="1"/>
</dbReference>
<name>A0A9P5XPP5_9AGAR</name>
<proteinExistence type="predicted"/>
<evidence type="ECO:0000256" key="1">
    <source>
        <dbReference type="SAM" id="MobiDB-lite"/>
    </source>
</evidence>
<evidence type="ECO:0000313" key="3">
    <source>
        <dbReference type="Proteomes" id="UP000807353"/>
    </source>
</evidence>
<feature type="region of interest" description="Disordered" evidence="1">
    <location>
        <begin position="155"/>
        <end position="177"/>
    </location>
</feature>
<gene>
    <name evidence="2" type="ORF">BDZ94DRAFT_1316283</name>
</gene>
<sequence>MPNMITISHVMEPLIESVQKYDTPQGQGLPAFGHPNGVPVTVKLAPLIADLEVLLVFAHSVSVPQLILKISIFKDGHYGMKANVRNEANTWLITVTKTGRNAQAKKTGVRWTPLHRLAYWDPVQHIVLGYMHNWLEGILKYHLRMIWGIGPPDKNNNSEEADEHWSETDVSESASELEDLLQEAASASGIVQETPPVSPSVTQDSSSSATPTLSSFNPHPYRFDEDTDNEEAPIDDPDYFSSSGPFFTKHQLEAIQDCISNISLPTWVQRPPTNLGEASHGKIKAHEYLTLFSVIFPLIVPEFWHSADSTAHDHQLLVSFYHLVSATNIISSFKTSNRDADDYTYHYIQYRASLHALFPQSHSLPNHHYAMHNGALLKYWGPLPCISEFSGERMNGILQKTKTNQRLRDLDLTMLRQMARKGRLHAILEDGVQTEDVGVRRLASILQPTTLSDSVPTPLGPAELAASLKKAPELPQNEYNALLHYLQQTGRQFRAYDNFPHPQNAMILPPRAQRPLQLHRNGQTFSCQQSHRGNSGIRFYNPLKNSHDTGFIQSIWMVPLAGTRHPFIVVRPHRPLPEDIEGQAPFQHYPGFLSRILDANPTDTLLIIEPPHIVTHLTTFWRPAGTYGIKEETLVVCWALNRGRH</sequence>
<feature type="compositionally biased region" description="Low complexity" evidence="1">
    <location>
        <begin position="199"/>
        <end position="215"/>
    </location>
</feature>
<evidence type="ECO:0000313" key="2">
    <source>
        <dbReference type="EMBL" id="KAF9455387.1"/>
    </source>
</evidence>
<dbReference type="Proteomes" id="UP000807353">
    <property type="component" value="Unassembled WGS sequence"/>
</dbReference>
<feature type="compositionally biased region" description="Acidic residues" evidence="1">
    <location>
        <begin position="225"/>
        <end position="237"/>
    </location>
</feature>
<feature type="region of interest" description="Disordered" evidence="1">
    <location>
        <begin position="189"/>
        <end position="237"/>
    </location>
</feature>
<comment type="caution">
    <text evidence="2">The sequence shown here is derived from an EMBL/GenBank/DDBJ whole genome shotgun (WGS) entry which is preliminary data.</text>
</comment>
<reference evidence="2" key="1">
    <citation type="submission" date="2020-11" db="EMBL/GenBank/DDBJ databases">
        <authorList>
            <consortium name="DOE Joint Genome Institute"/>
            <person name="Ahrendt S."/>
            <person name="Riley R."/>
            <person name="Andreopoulos W."/>
            <person name="Labutti K."/>
            <person name="Pangilinan J."/>
            <person name="Ruiz-Duenas F.J."/>
            <person name="Barrasa J.M."/>
            <person name="Sanchez-Garcia M."/>
            <person name="Camarero S."/>
            <person name="Miyauchi S."/>
            <person name="Serrano A."/>
            <person name="Linde D."/>
            <person name="Babiker R."/>
            <person name="Drula E."/>
            <person name="Ayuso-Fernandez I."/>
            <person name="Pacheco R."/>
            <person name="Padilla G."/>
            <person name="Ferreira P."/>
            <person name="Barriuso J."/>
            <person name="Kellner H."/>
            <person name="Castanera R."/>
            <person name="Alfaro M."/>
            <person name="Ramirez L."/>
            <person name="Pisabarro A.G."/>
            <person name="Kuo A."/>
            <person name="Tritt A."/>
            <person name="Lipzen A."/>
            <person name="He G."/>
            <person name="Yan M."/>
            <person name="Ng V."/>
            <person name="Cullen D."/>
            <person name="Martin F."/>
            <person name="Rosso M.-N."/>
            <person name="Henrissat B."/>
            <person name="Hibbett D."/>
            <person name="Martinez A.T."/>
            <person name="Grigoriev I.V."/>
        </authorList>
    </citation>
    <scope>NUCLEOTIDE SEQUENCE</scope>
    <source>
        <strain evidence="2">CBS 247.69</strain>
    </source>
</reference>
<dbReference type="EMBL" id="MU150710">
    <property type="protein sequence ID" value="KAF9455387.1"/>
    <property type="molecule type" value="Genomic_DNA"/>
</dbReference>